<comment type="caution">
    <text evidence="1">The sequence shown here is derived from an EMBL/GenBank/DDBJ whole genome shotgun (WGS) entry which is preliminary data.</text>
</comment>
<organism evidence="1 2">
    <name type="scientific">Senna tora</name>
    <dbReference type="NCBI Taxonomy" id="362788"/>
    <lineage>
        <taxon>Eukaryota</taxon>
        <taxon>Viridiplantae</taxon>
        <taxon>Streptophyta</taxon>
        <taxon>Embryophyta</taxon>
        <taxon>Tracheophyta</taxon>
        <taxon>Spermatophyta</taxon>
        <taxon>Magnoliopsida</taxon>
        <taxon>eudicotyledons</taxon>
        <taxon>Gunneridae</taxon>
        <taxon>Pentapetalae</taxon>
        <taxon>rosids</taxon>
        <taxon>fabids</taxon>
        <taxon>Fabales</taxon>
        <taxon>Fabaceae</taxon>
        <taxon>Caesalpinioideae</taxon>
        <taxon>Cassia clade</taxon>
        <taxon>Senna</taxon>
    </lineage>
</organism>
<accession>A0A834WUF4</accession>
<evidence type="ECO:0000313" key="1">
    <source>
        <dbReference type="EMBL" id="KAF7832555.1"/>
    </source>
</evidence>
<dbReference type="AlphaFoldDB" id="A0A834WUF4"/>
<evidence type="ECO:0000313" key="2">
    <source>
        <dbReference type="Proteomes" id="UP000634136"/>
    </source>
</evidence>
<gene>
    <name evidence="1" type="ORF">G2W53_014888</name>
</gene>
<sequence>MSTVEDHRCHVHRRRRVFNAEKLHLDRSNKPRSSIFVFRMPSVWSRNRMHKSFKVSQRGFTAAAMLTSNQGLLCVTEIETQGKVMLSKPVARL</sequence>
<name>A0A834WUF4_9FABA</name>
<keyword evidence="2" id="KW-1185">Reference proteome</keyword>
<reference evidence="1" key="1">
    <citation type="submission" date="2020-09" db="EMBL/GenBank/DDBJ databases">
        <title>Genome-Enabled Discovery of Anthraquinone Biosynthesis in Senna tora.</title>
        <authorList>
            <person name="Kang S.-H."/>
            <person name="Pandey R.P."/>
            <person name="Lee C.-M."/>
            <person name="Sim J.-S."/>
            <person name="Jeong J.-T."/>
            <person name="Choi B.-S."/>
            <person name="Jung M."/>
            <person name="Ginzburg D."/>
            <person name="Zhao K."/>
            <person name="Won S.Y."/>
            <person name="Oh T.-J."/>
            <person name="Yu Y."/>
            <person name="Kim N.-H."/>
            <person name="Lee O.R."/>
            <person name="Lee T.-H."/>
            <person name="Bashyal P."/>
            <person name="Kim T.-S."/>
            <person name="Lee W.-H."/>
            <person name="Kawkins C."/>
            <person name="Kim C.-K."/>
            <person name="Kim J.S."/>
            <person name="Ahn B.O."/>
            <person name="Rhee S.Y."/>
            <person name="Sohng J.K."/>
        </authorList>
    </citation>
    <scope>NUCLEOTIDE SEQUENCE</scope>
    <source>
        <tissue evidence="1">Leaf</tissue>
    </source>
</reference>
<protein>
    <submittedName>
        <fullName evidence="1">Uncharacterized protein</fullName>
    </submittedName>
</protein>
<dbReference type="Proteomes" id="UP000634136">
    <property type="component" value="Unassembled WGS sequence"/>
</dbReference>
<dbReference type="EMBL" id="JAAIUW010000005">
    <property type="protein sequence ID" value="KAF7832555.1"/>
    <property type="molecule type" value="Genomic_DNA"/>
</dbReference>
<proteinExistence type="predicted"/>